<dbReference type="EMBL" id="JBBNAF010000006">
    <property type="protein sequence ID" value="KAK9135712.1"/>
    <property type="molecule type" value="Genomic_DNA"/>
</dbReference>
<evidence type="ECO:0000256" key="1">
    <source>
        <dbReference type="SAM" id="MobiDB-lite"/>
    </source>
</evidence>
<evidence type="ECO:0000313" key="2">
    <source>
        <dbReference type="EMBL" id="KAK9135712.1"/>
    </source>
</evidence>
<dbReference type="AlphaFoldDB" id="A0AAP0P9C3"/>
<sequence>MRERERETAERGKKERPTGRGLTEQLSAVAPLARVGGRRWRDRVGETTSSGSGSTWA</sequence>
<dbReference type="EMBL" id="JBBNAF010000006">
    <property type="protein sequence ID" value="KAK9135732.1"/>
    <property type="molecule type" value="Genomic_DNA"/>
</dbReference>
<accession>A0AAP0P9C3</accession>
<feature type="compositionally biased region" description="Low complexity" evidence="1">
    <location>
        <begin position="46"/>
        <end position="57"/>
    </location>
</feature>
<gene>
    <name evidence="2" type="ORF">Syun_015042</name>
    <name evidence="3" type="ORF">Syun_015062</name>
</gene>
<proteinExistence type="predicted"/>
<name>A0AAP0P9C3_9MAGN</name>
<protein>
    <submittedName>
        <fullName evidence="2">Uncharacterized protein</fullName>
    </submittedName>
</protein>
<feature type="region of interest" description="Disordered" evidence="1">
    <location>
        <begin position="1"/>
        <end position="25"/>
    </location>
</feature>
<keyword evidence="4" id="KW-1185">Reference proteome</keyword>
<comment type="caution">
    <text evidence="2">The sequence shown here is derived from an EMBL/GenBank/DDBJ whole genome shotgun (WGS) entry which is preliminary data.</text>
</comment>
<reference evidence="2 4" key="1">
    <citation type="submission" date="2024-01" db="EMBL/GenBank/DDBJ databases">
        <title>Genome assemblies of Stephania.</title>
        <authorList>
            <person name="Yang L."/>
        </authorList>
    </citation>
    <scope>NUCLEOTIDE SEQUENCE [LARGE SCALE GENOMIC DNA]</scope>
    <source>
        <strain evidence="2">YNDBR</strain>
        <tissue evidence="2">Leaf</tissue>
    </source>
</reference>
<evidence type="ECO:0000313" key="3">
    <source>
        <dbReference type="EMBL" id="KAK9135732.1"/>
    </source>
</evidence>
<dbReference type="Proteomes" id="UP001420932">
    <property type="component" value="Unassembled WGS sequence"/>
</dbReference>
<feature type="compositionally biased region" description="Basic and acidic residues" evidence="1">
    <location>
        <begin position="1"/>
        <end position="18"/>
    </location>
</feature>
<evidence type="ECO:0000313" key="4">
    <source>
        <dbReference type="Proteomes" id="UP001420932"/>
    </source>
</evidence>
<organism evidence="2 4">
    <name type="scientific">Stephania yunnanensis</name>
    <dbReference type="NCBI Taxonomy" id="152371"/>
    <lineage>
        <taxon>Eukaryota</taxon>
        <taxon>Viridiplantae</taxon>
        <taxon>Streptophyta</taxon>
        <taxon>Embryophyta</taxon>
        <taxon>Tracheophyta</taxon>
        <taxon>Spermatophyta</taxon>
        <taxon>Magnoliopsida</taxon>
        <taxon>Ranunculales</taxon>
        <taxon>Menispermaceae</taxon>
        <taxon>Menispermoideae</taxon>
        <taxon>Cissampelideae</taxon>
        <taxon>Stephania</taxon>
    </lineage>
</organism>
<feature type="region of interest" description="Disordered" evidence="1">
    <location>
        <begin position="37"/>
        <end position="57"/>
    </location>
</feature>